<reference evidence="1 2" key="1">
    <citation type="submission" date="2019-09" db="EMBL/GenBank/DDBJ databases">
        <title>YIM 48816 draft genome.</title>
        <authorList>
            <person name="Jiang L."/>
        </authorList>
    </citation>
    <scope>NUCLEOTIDE SEQUENCE [LARGE SCALE GENOMIC DNA]</scope>
    <source>
        <strain evidence="1 2">YIM 48816</strain>
    </source>
</reference>
<dbReference type="InterPro" id="IPR010838">
    <property type="entry name" value="DUF1444"/>
</dbReference>
<dbReference type="EMBL" id="VZZK01000063">
    <property type="protein sequence ID" value="KAB1070445.1"/>
    <property type="molecule type" value="Genomic_DNA"/>
</dbReference>
<gene>
    <name evidence="1" type="ORF">F6X53_30050</name>
</gene>
<comment type="caution">
    <text evidence="1">The sequence shown here is derived from an EMBL/GenBank/DDBJ whole genome shotgun (WGS) entry which is preliminary data.</text>
</comment>
<dbReference type="Pfam" id="PF07285">
    <property type="entry name" value="DUF1444"/>
    <property type="match status" value="1"/>
</dbReference>
<proteinExistence type="predicted"/>
<dbReference type="Proteomes" id="UP000474159">
    <property type="component" value="Unassembled WGS sequence"/>
</dbReference>
<evidence type="ECO:0000313" key="2">
    <source>
        <dbReference type="Proteomes" id="UP000474159"/>
    </source>
</evidence>
<dbReference type="RefSeq" id="WP_210386428.1">
    <property type="nucleotide sequence ID" value="NZ_VZZK01000063.1"/>
</dbReference>
<protein>
    <submittedName>
        <fullName evidence="1">DUF1444 family protein</fullName>
    </submittedName>
</protein>
<sequence>MTKRRRKYFHGTFKHQPGRGMPPITLNVSPARRAVLGFGIGLLLPSLARGDALTDGRFYQEVAAILRATRPAATIIPDSNPQQIRVDQFTFFLGNLYTRVEGLDPTARRKTIESYLARALVDPQGEPDRGSPGFADAKPRLRIQLAPKPAVAHAGTLAQRPFSDLLAVTYVLDEAERYQYVTLAMLDSWKTDAASIERQAIANLEAASKETAISLVVADGTPVLAMVMTGDGYDAARLLLPGFLAEIRHALKAEALTVAAPTRDLLMAWPPDSRARVTLAADVRKQMKQGPYSRSDELFHVDQAGLRPLTIRERADHDR</sequence>
<name>A0A6L3SNZ4_9HYPH</name>
<accession>A0A6L3SNZ4</accession>
<organism evidence="1 2">
    <name type="scientific">Methylobacterium soli</name>
    <dbReference type="NCBI Taxonomy" id="553447"/>
    <lineage>
        <taxon>Bacteria</taxon>
        <taxon>Pseudomonadati</taxon>
        <taxon>Pseudomonadota</taxon>
        <taxon>Alphaproteobacteria</taxon>
        <taxon>Hyphomicrobiales</taxon>
        <taxon>Methylobacteriaceae</taxon>
        <taxon>Methylobacterium</taxon>
    </lineage>
</organism>
<evidence type="ECO:0000313" key="1">
    <source>
        <dbReference type="EMBL" id="KAB1070445.1"/>
    </source>
</evidence>
<keyword evidence="2" id="KW-1185">Reference proteome</keyword>
<dbReference type="AlphaFoldDB" id="A0A6L3SNZ4"/>